<name>A0ABD6EV21_9BILA</name>
<keyword evidence="3" id="KW-1133">Transmembrane helix</keyword>
<dbReference type="PANTHER" id="PTHR11662:SF405">
    <property type="entry name" value="PROTEIN CBG12249"/>
    <property type="match status" value="1"/>
</dbReference>
<keyword evidence="5" id="KW-0732">Signal</keyword>
<comment type="subcellular location">
    <subcellularLocation>
        <location evidence="1">Membrane</location>
        <topology evidence="1">Multi-pass membrane protein</topology>
    </subcellularLocation>
</comment>
<proteinExistence type="predicted"/>
<reference evidence="6 7" key="1">
    <citation type="submission" date="2024-08" db="EMBL/GenBank/DDBJ databases">
        <title>Gnathostoma spinigerum genome.</title>
        <authorList>
            <person name="Gonzalez-Bertolin B."/>
            <person name="Monzon S."/>
            <person name="Zaballos A."/>
            <person name="Jimenez P."/>
            <person name="Dekumyoy P."/>
            <person name="Varona S."/>
            <person name="Cuesta I."/>
            <person name="Sumanam S."/>
            <person name="Adisakwattana P."/>
            <person name="Gasser R.B."/>
            <person name="Hernandez-Gonzalez A."/>
            <person name="Young N.D."/>
            <person name="Perteguer M.J."/>
        </authorList>
    </citation>
    <scope>NUCLEOTIDE SEQUENCE [LARGE SCALE GENOMIC DNA]</scope>
    <source>
        <strain evidence="6">AL3</strain>
        <tissue evidence="6">Liver</tissue>
    </source>
</reference>
<dbReference type="EMBL" id="JBGFUD010013815">
    <property type="protein sequence ID" value="MFH4983798.1"/>
    <property type="molecule type" value="Genomic_DNA"/>
</dbReference>
<dbReference type="GO" id="GO:0016020">
    <property type="term" value="C:membrane"/>
    <property type="evidence" value="ECO:0007669"/>
    <property type="project" value="UniProtKB-SubCell"/>
</dbReference>
<dbReference type="InterPro" id="IPR050382">
    <property type="entry name" value="MFS_Na/Anion_cotransporter"/>
</dbReference>
<feature type="chain" id="PRO_5044830549" evidence="5">
    <location>
        <begin position="20"/>
        <end position="112"/>
    </location>
</feature>
<keyword evidence="4" id="KW-0472">Membrane</keyword>
<evidence type="ECO:0000256" key="3">
    <source>
        <dbReference type="ARBA" id="ARBA00022989"/>
    </source>
</evidence>
<dbReference type="InterPro" id="IPR036259">
    <property type="entry name" value="MFS_trans_sf"/>
</dbReference>
<evidence type="ECO:0000256" key="1">
    <source>
        <dbReference type="ARBA" id="ARBA00004141"/>
    </source>
</evidence>
<feature type="signal peptide" evidence="5">
    <location>
        <begin position="1"/>
        <end position="19"/>
    </location>
</feature>
<dbReference type="PANTHER" id="PTHR11662">
    <property type="entry name" value="SOLUTE CARRIER FAMILY 17"/>
    <property type="match status" value="1"/>
</dbReference>
<gene>
    <name evidence="6" type="ORF">AB6A40_010507</name>
</gene>
<evidence type="ECO:0000256" key="4">
    <source>
        <dbReference type="ARBA" id="ARBA00023136"/>
    </source>
</evidence>
<dbReference type="Proteomes" id="UP001608902">
    <property type="component" value="Unassembled WGS sequence"/>
</dbReference>
<evidence type="ECO:0000256" key="5">
    <source>
        <dbReference type="SAM" id="SignalP"/>
    </source>
</evidence>
<accession>A0ABD6EV21</accession>
<sequence length="112" mass="12936">MFPGVLGIFTMIIWHLVASNSPDTNKWISDEESLYLHEETQKYCNARKAKSTDLPWMKLLTSPCMVANVMCQFSINYTNTMLQSYLPTYFKDVLYLDLRKVTSALALQQSNK</sequence>
<dbReference type="AlphaFoldDB" id="A0ABD6EV21"/>
<evidence type="ECO:0000313" key="7">
    <source>
        <dbReference type="Proteomes" id="UP001608902"/>
    </source>
</evidence>
<evidence type="ECO:0000313" key="6">
    <source>
        <dbReference type="EMBL" id="MFH4983798.1"/>
    </source>
</evidence>
<comment type="caution">
    <text evidence="6">The sequence shown here is derived from an EMBL/GenBank/DDBJ whole genome shotgun (WGS) entry which is preliminary data.</text>
</comment>
<dbReference type="SUPFAM" id="SSF103473">
    <property type="entry name" value="MFS general substrate transporter"/>
    <property type="match status" value="1"/>
</dbReference>
<protein>
    <submittedName>
        <fullName evidence="6">Uncharacterized protein</fullName>
    </submittedName>
</protein>
<keyword evidence="2" id="KW-0812">Transmembrane</keyword>
<organism evidence="6 7">
    <name type="scientific">Gnathostoma spinigerum</name>
    <dbReference type="NCBI Taxonomy" id="75299"/>
    <lineage>
        <taxon>Eukaryota</taxon>
        <taxon>Metazoa</taxon>
        <taxon>Ecdysozoa</taxon>
        <taxon>Nematoda</taxon>
        <taxon>Chromadorea</taxon>
        <taxon>Rhabditida</taxon>
        <taxon>Spirurina</taxon>
        <taxon>Gnathostomatomorpha</taxon>
        <taxon>Gnathostomatoidea</taxon>
        <taxon>Gnathostomatidae</taxon>
        <taxon>Gnathostoma</taxon>
    </lineage>
</organism>
<keyword evidence="7" id="KW-1185">Reference proteome</keyword>
<evidence type="ECO:0000256" key="2">
    <source>
        <dbReference type="ARBA" id="ARBA00022692"/>
    </source>
</evidence>